<sequence length="87" mass="10053">MFIQGDILAGELDSQINEFSLQKVKHLETQSVLNEKQLSNILHYLKKHQHEEGGQIITLYDQMPVHLSQQELNSFISDLESVLSKYN</sequence>
<dbReference type="Proteomes" id="UP000448867">
    <property type="component" value="Unassembled WGS sequence"/>
</dbReference>
<organism evidence="1 2">
    <name type="scientific">Metabacillus lacus</name>
    <dbReference type="NCBI Taxonomy" id="1983721"/>
    <lineage>
        <taxon>Bacteria</taxon>
        <taxon>Bacillati</taxon>
        <taxon>Bacillota</taxon>
        <taxon>Bacilli</taxon>
        <taxon>Bacillales</taxon>
        <taxon>Bacillaceae</taxon>
        <taxon>Metabacillus</taxon>
    </lineage>
</organism>
<reference evidence="1 2" key="1">
    <citation type="submission" date="2019-11" db="EMBL/GenBank/DDBJ databases">
        <title>Bacillus lacus genome.</title>
        <authorList>
            <person name="Allen C.J."/>
            <person name="Newman J.D."/>
        </authorList>
    </citation>
    <scope>NUCLEOTIDE SEQUENCE [LARGE SCALE GENOMIC DNA]</scope>
    <source>
        <strain evidence="1 2">KCTC 33946</strain>
    </source>
</reference>
<evidence type="ECO:0000313" key="1">
    <source>
        <dbReference type="EMBL" id="MRX70735.1"/>
    </source>
</evidence>
<evidence type="ECO:0000313" key="2">
    <source>
        <dbReference type="Proteomes" id="UP000448867"/>
    </source>
</evidence>
<dbReference type="OrthoDB" id="2680434at2"/>
<accession>A0A7X2IW63</accession>
<comment type="caution">
    <text evidence="1">The sequence shown here is derived from an EMBL/GenBank/DDBJ whole genome shotgun (WGS) entry which is preliminary data.</text>
</comment>
<gene>
    <name evidence="1" type="ORF">GJU40_00945</name>
</gene>
<dbReference type="RefSeq" id="WP_154305858.1">
    <property type="nucleotide sequence ID" value="NZ_WKKI01000001.1"/>
</dbReference>
<protein>
    <submittedName>
        <fullName evidence="1">Uncharacterized protein</fullName>
    </submittedName>
</protein>
<dbReference type="AlphaFoldDB" id="A0A7X2IW63"/>
<proteinExistence type="predicted"/>
<name>A0A7X2IW63_9BACI</name>
<dbReference type="EMBL" id="WKKI01000001">
    <property type="protein sequence ID" value="MRX70735.1"/>
    <property type="molecule type" value="Genomic_DNA"/>
</dbReference>
<keyword evidence="2" id="KW-1185">Reference proteome</keyword>